<dbReference type="Proteomes" id="UP000175973">
    <property type="component" value="Plasmid unnamed3"/>
</dbReference>
<keyword evidence="7" id="KW-0812">Transmembrane</keyword>
<evidence type="ECO:0000256" key="6">
    <source>
        <dbReference type="PROSITE-ProRule" id="PRU00433"/>
    </source>
</evidence>
<dbReference type="SUPFAM" id="SSF46626">
    <property type="entry name" value="Cytochrome c"/>
    <property type="match status" value="3"/>
</dbReference>
<proteinExistence type="predicted"/>
<dbReference type="RefSeq" id="WP_010516192.1">
    <property type="nucleotide sequence ID" value="NZ_CP015167.1"/>
</dbReference>
<dbReference type="Gene3D" id="1.10.760.10">
    <property type="entry name" value="Cytochrome c-like domain"/>
    <property type="match status" value="3"/>
</dbReference>
<keyword evidence="5 6" id="KW-0408">Iron</keyword>
<dbReference type="Pfam" id="PF13442">
    <property type="entry name" value="Cytochrome_CBB3"/>
    <property type="match status" value="1"/>
</dbReference>
<evidence type="ECO:0000256" key="7">
    <source>
        <dbReference type="SAM" id="Phobius"/>
    </source>
</evidence>
<feature type="transmembrane region" description="Helical" evidence="7">
    <location>
        <begin position="12"/>
        <end position="35"/>
    </location>
</feature>
<gene>
    <name evidence="9" type="ORF">A4S02_14555</name>
</gene>
<dbReference type="GO" id="GO:0020037">
    <property type="term" value="F:heme binding"/>
    <property type="evidence" value="ECO:0007669"/>
    <property type="project" value="InterPro"/>
</dbReference>
<geneLocation type="plasmid" evidence="9 10">
    <name>unnamed3</name>
</geneLocation>
<dbReference type="AlphaFoldDB" id="A0A1D8R0E0"/>
<protein>
    <recommendedName>
        <fullName evidence="8">Cytochrome c domain-containing protein</fullName>
    </recommendedName>
</protein>
<feature type="domain" description="Cytochrome c" evidence="8">
    <location>
        <begin position="319"/>
        <end position="402"/>
    </location>
</feature>
<dbReference type="Pfam" id="PF00034">
    <property type="entry name" value="Cytochrom_C"/>
    <property type="match status" value="1"/>
</dbReference>
<dbReference type="PROSITE" id="PS51007">
    <property type="entry name" value="CYTC"/>
    <property type="match status" value="3"/>
</dbReference>
<keyword evidence="4" id="KW-0249">Electron transport</keyword>
<keyword evidence="1" id="KW-0813">Transport</keyword>
<evidence type="ECO:0000256" key="4">
    <source>
        <dbReference type="ARBA" id="ARBA00022982"/>
    </source>
</evidence>
<dbReference type="EMBL" id="CP015167">
    <property type="protein sequence ID" value="AOW48046.1"/>
    <property type="molecule type" value="Genomic_DNA"/>
</dbReference>
<feature type="domain" description="Cytochrome c" evidence="8">
    <location>
        <begin position="57"/>
        <end position="172"/>
    </location>
</feature>
<organism evidence="9 10">
    <name type="scientific">Acetobacter ascendens</name>
    <dbReference type="NCBI Taxonomy" id="481146"/>
    <lineage>
        <taxon>Bacteria</taxon>
        <taxon>Pseudomonadati</taxon>
        <taxon>Pseudomonadota</taxon>
        <taxon>Alphaproteobacteria</taxon>
        <taxon>Acetobacterales</taxon>
        <taxon>Acetobacteraceae</taxon>
        <taxon>Acetobacter</taxon>
    </lineage>
</organism>
<dbReference type="InterPro" id="IPR009056">
    <property type="entry name" value="Cyt_c-like_dom"/>
</dbReference>
<evidence type="ECO:0000256" key="3">
    <source>
        <dbReference type="ARBA" id="ARBA00022723"/>
    </source>
</evidence>
<name>A0A1D8R0E0_9PROT</name>
<evidence type="ECO:0000259" key="8">
    <source>
        <dbReference type="PROSITE" id="PS51007"/>
    </source>
</evidence>
<dbReference type="KEGG" id="aasc:A4S02_14555"/>
<evidence type="ECO:0000313" key="10">
    <source>
        <dbReference type="Proteomes" id="UP000175973"/>
    </source>
</evidence>
<dbReference type="PANTHER" id="PTHR37823:SF1">
    <property type="entry name" value="CYTOCHROME C-553-LIKE"/>
    <property type="match status" value="1"/>
</dbReference>
<evidence type="ECO:0000313" key="9">
    <source>
        <dbReference type="EMBL" id="AOW48046.1"/>
    </source>
</evidence>
<dbReference type="Pfam" id="PF02433">
    <property type="entry name" value="FixO"/>
    <property type="match status" value="1"/>
</dbReference>
<keyword evidence="9" id="KW-0614">Plasmid</keyword>
<dbReference type="GO" id="GO:0009055">
    <property type="term" value="F:electron transfer activity"/>
    <property type="evidence" value="ECO:0007669"/>
    <property type="project" value="InterPro"/>
</dbReference>
<keyword evidence="2 6" id="KW-0349">Heme</keyword>
<dbReference type="InterPro" id="IPR036909">
    <property type="entry name" value="Cyt_c-like_dom_sf"/>
</dbReference>
<sequence>MSLLPRKRWFGAAQMILFVAGIGFFVLSVVALGILPGLRLEKSIHDHAPLTLAPFTPAEARGRITYGTQGCAYCHSEQVRSTPEDVRRWGPPTTPWETKFESPQLWGTRRIGPDLARESGVRSDDWQLTHLYNPRLIVPGSVMPGFAWMFKGSPNQPTDVAKDLLAYMKTLGRARMQAGSAAHDAPNEAMPGMQPDSDASLDANGARAHLASPGRELPRTLSPTGVANRGATLFAQNCAGCHGALGNGASVASASLLPHPTNLTVFRYSEGAFAGILHDGVVGSSMPAWRDLTAQQVADLGAFVSTLHAAAEPATSEPGGVSRGVELYAQNCTACHGVGGGGDGPASLAFKPRPYNFRHLQPDVSEIDRVLRVGVPGTAMLAFPTLSEPDRQALAAYVRSLYGQAAEQGSLKAAAPVNKP</sequence>
<evidence type="ECO:0000256" key="1">
    <source>
        <dbReference type="ARBA" id="ARBA00022448"/>
    </source>
</evidence>
<feature type="domain" description="Cytochrome c" evidence="8">
    <location>
        <begin position="225"/>
        <end position="308"/>
    </location>
</feature>
<keyword evidence="7" id="KW-1133">Transmembrane helix</keyword>
<accession>A0A1D8R0E0</accession>
<reference evidence="10" key="1">
    <citation type="submission" date="2016-04" db="EMBL/GenBank/DDBJ databases">
        <authorList>
            <person name="Jeon C.O."/>
            <person name="Cho G.Y."/>
            <person name="Jeong H.I."/>
            <person name="Kim K.H."/>
        </authorList>
    </citation>
    <scope>NUCLEOTIDE SEQUENCE [LARGE SCALE GENOMIC DNA]</scope>
    <source>
        <strain evidence="10">LMG 1590</strain>
        <plasmid evidence="10">unnamed3</plasmid>
    </source>
</reference>
<dbReference type="GO" id="GO:0046872">
    <property type="term" value="F:metal ion binding"/>
    <property type="evidence" value="ECO:0007669"/>
    <property type="project" value="UniProtKB-KW"/>
</dbReference>
<evidence type="ECO:0000256" key="5">
    <source>
        <dbReference type="ARBA" id="ARBA00023004"/>
    </source>
</evidence>
<keyword evidence="10" id="KW-1185">Reference proteome</keyword>
<evidence type="ECO:0000256" key="2">
    <source>
        <dbReference type="ARBA" id="ARBA00022617"/>
    </source>
</evidence>
<dbReference type="PANTHER" id="PTHR37823">
    <property type="entry name" value="CYTOCHROME C-553-LIKE"/>
    <property type="match status" value="1"/>
</dbReference>
<keyword evidence="3 6" id="KW-0479">Metal-binding</keyword>
<keyword evidence="7" id="KW-0472">Membrane</keyword>
<dbReference type="InterPro" id="IPR051811">
    <property type="entry name" value="Cytochrome_c550/c551-like"/>
</dbReference>
<dbReference type="InterPro" id="IPR003468">
    <property type="entry name" value="Cyt_c_oxidase_monohaem-su/FixO"/>
</dbReference>